<dbReference type="Pfam" id="PF01546">
    <property type="entry name" value="Peptidase_M20"/>
    <property type="match status" value="1"/>
</dbReference>
<dbReference type="PANTHER" id="PTHR32494">
    <property type="entry name" value="ALLANTOATE DEIMINASE-RELATED"/>
    <property type="match status" value="1"/>
</dbReference>
<comment type="cofactor">
    <cofactor evidence="1">
        <name>Mn(2+)</name>
        <dbReference type="ChEBI" id="CHEBI:29035"/>
    </cofactor>
</comment>
<dbReference type="InterPro" id="IPR011650">
    <property type="entry name" value="Peptidase_M20_dimer"/>
</dbReference>
<feature type="binding site" evidence="8">
    <location>
        <position position="291"/>
    </location>
    <ligand>
        <name>allantoate</name>
        <dbReference type="ChEBI" id="CHEBI:17536"/>
    </ligand>
</feature>
<name>A0A5C6AFD3_9BACT</name>
<evidence type="ECO:0000313" key="10">
    <source>
        <dbReference type="EMBL" id="TWT97895.1"/>
    </source>
</evidence>
<keyword evidence="11" id="KW-1185">Reference proteome</keyword>
<evidence type="ECO:0000313" key="11">
    <source>
        <dbReference type="Proteomes" id="UP000317421"/>
    </source>
</evidence>
<feature type="binding site" evidence="7">
    <location>
        <position position="86"/>
    </location>
    <ligand>
        <name>Zn(2+)</name>
        <dbReference type="ChEBI" id="CHEBI:29105"/>
        <label>1</label>
    </ligand>
</feature>
<comment type="cofactor">
    <cofactor evidence="7">
        <name>Zn(2+)</name>
        <dbReference type="ChEBI" id="CHEBI:29105"/>
    </cofactor>
    <text evidence="7">Binds 2 Zn(2+) ions per subunit.</text>
</comment>
<dbReference type="Gene3D" id="3.40.630.10">
    <property type="entry name" value="Zn peptidases"/>
    <property type="match status" value="1"/>
</dbReference>
<dbReference type="InterPro" id="IPR010158">
    <property type="entry name" value="Amidase_Cbmase"/>
</dbReference>
<dbReference type="GO" id="GO:0046872">
    <property type="term" value="F:metal ion binding"/>
    <property type="evidence" value="ECO:0007669"/>
    <property type="project" value="UniProtKB-KW"/>
</dbReference>
<dbReference type="AlphaFoldDB" id="A0A5C6AFD3"/>
<dbReference type="NCBIfam" id="NF006775">
    <property type="entry name" value="PRK09290.2-5"/>
    <property type="match status" value="1"/>
</dbReference>
<keyword evidence="5 10" id="KW-0378">Hydrolase</keyword>
<evidence type="ECO:0000256" key="3">
    <source>
        <dbReference type="ARBA" id="ARBA00011738"/>
    </source>
</evidence>
<proteinExistence type="inferred from homology"/>
<evidence type="ECO:0000256" key="2">
    <source>
        <dbReference type="ARBA" id="ARBA00006153"/>
    </source>
</evidence>
<dbReference type="RefSeq" id="WP_197526450.1">
    <property type="nucleotide sequence ID" value="NZ_SJPR01000002.1"/>
</dbReference>
<gene>
    <name evidence="10" type="primary">amaB_1</name>
    <name evidence="10" type="ORF">Pla108_20490</name>
</gene>
<accession>A0A5C6AFD3</accession>
<dbReference type="GO" id="GO:0050538">
    <property type="term" value="F:N-carbamoyl-L-amino-acid hydrolase activity"/>
    <property type="evidence" value="ECO:0007669"/>
    <property type="project" value="UniProtKB-EC"/>
</dbReference>
<feature type="binding site" evidence="7">
    <location>
        <position position="97"/>
    </location>
    <ligand>
        <name>Zn(2+)</name>
        <dbReference type="ChEBI" id="CHEBI:29105"/>
        <label>2</label>
    </ligand>
</feature>
<dbReference type="GO" id="GO:0016813">
    <property type="term" value="F:hydrolase activity, acting on carbon-nitrogen (but not peptide) bonds, in linear amidines"/>
    <property type="evidence" value="ECO:0007669"/>
    <property type="project" value="InterPro"/>
</dbReference>
<keyword evidence="7" id="KW-0862">Zinc</keyword>
<dbReference type="Gene3D" id="3.30.70.360">
    <property type="match status" value="1"/>
</dbReference>
<evidence type="ECO:0000256" key="8">
    <source>
        <dbReference type="PIRSR" id="PIRSR001235-2"/>
    </source>
</evidence>
<feature type="binding site" evidence="8">
    <location>
        <position position="219"/>
    </location>
    <ligand>
        <name>allantoate</name>
        <dbReference type="ChEBI" id="CHEBI:17536"/>
    </ligand>
</feature>
<dbReference type="InterPro" id="IPR036264">
    <property type="entry name" value="Bact_exopeptidase_dim_dom"/>
</dbReference>
<feature type="binding site" evidence="7">
    <location>
        <position position="130"/>
    </location>
    <ligand>
        <name>Zn(2+)</name>
        <dbReference type="ChEBI" id="CHEBI:29105"/>
        <label>2</label>
    </ligand>
</feature>
<comment type="subunit">
    <text evidence="3">Homodimer.</text>
</comment>
<feature type="domain" description="Peptidase M20 dimerisation" evidence="9">
    <location>
        <begin position="216"/>
        <end position="305"/>
    </location>
</feature>
<dbReference type="PIRSF" id="PIRSF001235">
    <property type="entry name" value="Amidase_carbamoylase"/>
    <property type="match status" value="1"/>
</dbReference>
<evidence type="ECO:0000259" key="9">
    <source>
        <dbReference type="Pfam" id="PF07687"/>
    </source>
</evidence>
<comment type="caution">
    <text evidence="10">The sequence shown here is derived from an EMBL/GenBank/DDBJ whole genome shotgun (WGS) entry which is preliminary data.</text>
</comment>
<dbReference type="EC" id="3.5.1.87" evidence="10"/>
<evidence type="ECO:0000256" key="6">
    <source>
        <dbReference type="ARBA" id="ARBA00023211"/>
    </source>
</evidence>
<dbReference type="CDD" id="cd03884">
    <property type="entry name" value="M20_bAS"/>
    <property type="match status" value="1"/>
</dbReference>
<evidence type="ECO:0000256" key="7">
    <source>
        <dbReference type="PIRSR" id="PIRSR001235-1"/>
    </source>
</evidence>
<dbReference type="Pfam" id="PF07687">
    <property type="entry name" value="M20_dimer"/>
    <property type="match status" value="1"/>
</dbReference>
<dbReference type="PROSITE" id="PS00758">
    <property type="entry name" value="ARGE_DAPE_CPG2_1"/>
    <property type="match status" value="1"/>
</dbReference>
<reference evidence="10 11" key="1">
    <citation type="submission" date="2019-02" db="EMBL/GenBank/DDBJ databases">
        <title>Deep-cultivation of Planctomycetes and their phenomic and genomic characterization uncovers novel biology.</title>
        <authorList>
            <person name="Wiegand S."/>
            <person name="Jogler M."/>
            <person name="Boedeker C."/>
            <person name="Pinto D."/>
            <person name="Vollmers J."/>
            <person name="Rivas-Marin E."/>
            <person name="Kohn T."/>
            <person name="Peeters S.H."/>
            <person name="Heuer A."/>
            <person name="Rast P."/>
            <person name="Oberbeckmann S."/>
            <person name="Bunk B."/>
            <person name="Jeske O."/>
            <person name="Meyerdierks A."/>
            <person name="Storesund J.E."/>
            <person name="Kallscheuer N."/>
            <person name="Luecker S."/>
            <person name="Lage O.M."/>
            <person name="Pohl T."/>
            <person name="Merkel B.J."/>
            <person name="Hornburger P."/>
            <person name="Mueller R.-W."/>
            <person name="Bruemmer F."/>
            <person name="Labrenz M."/>
            <person name="Spormann A.M."/>
            <person name="Op Den Camp H."/>
            <person name="Overmann J."/>
            <person name="Amann R."/>
            <person name="Jetten M.S.M."/>
            <person name="Mascher T."/>
            <person name="Medema M.H."/>
            <person name="Devos D.P."/>
            <person name="Kaster A.-K."/>
            <person name="Ovreas L."/>
            <person name="Rohde M."/>
            <person name="Galperin M.Y."/>
            <person name="Jogler C."/>
        </authorList>
    </citation>
    <scope>NUCLEOTIDE SEQUENCE [LARGE SCALE GENOMIC DNA]</scope>
    <source>
        <strain evidence="10 11">Pla108</strain>
    </source>
</reference>
<feature type="binding site" evidence="7">
    <location>
        <position position="97"/>
    </location>
    <ligand>
        <name>Zn(2+)</name>
        <dbReference type="ChEBI" id="CHEBI:29105"/>
        <label>1</label>
    </ligand>
</feature>
<feature type="binding site" evidence="7">
    <location>
        <position position="385"/>
    </location>
    <ligand>
        <name>Zn(2+)</name>
        <dbReference type="ChEBI" id="CHEBI:29105"/>
        <label>2</label>
    </ligand>
</feature>
<protein>
    <submittedName>
        <fullName evidence="10">N-carbamoyl-L-amino acid hydrolase</fullName>
        <ecNumber evidence="10">3.5.1.87</ecNumber>
    </submittedName>
</protein>
<organism evidence="10 11">
    <name type="scientific">Botrimarina colliarenosi</name>
    <dbReference type="NCBI Taxonomy" id="2528001"/>
    <lineage>
        <taxon>Bacteria</taxon>
        <taxon>Pseudomonadati</taxon>
        <taxon>Planctomycetota</taxon>
        <taxon>Planctomycetia</taxon>
        <taxon>Pirellulales</taxon>
        <taxon>Lacipirellulaceae</taxon>
        <taxon>Botrimarina</taxon>
    </lineage>
</organism>
<dbReference type="EMBL" id="SJPR01000002">
    <property type="protein sequence ID" value="TWT97895.1"/>
    <property type="molecule type" value="Genomic_DNA"/>
</dbReference>
<dbReference type="Proteomes" id="UP000317421">
    <property type="component" value="Unassembled WGS sequence"/>
</dbReference>
<dbReference type="InterPro" id="IPR002933">
    <property type="entry name" value="Peptidase_M20"/>
</dbReference>
<keyword evidence="6" id="KW-0464">Manganese</keyword>
<dbReference type="NCBIfam" id="TIGR01879">
    <property type="entry name" value="hydantase"/>
    <property type="match status" value="1"/>
</dbReference>
<feature type="binding site" evidence="8">
    <location>
        <position position="278"/>
    </location>
    <ligand>
        <name>allantoate</name>
        <dbReference type="ChEBI" id="CHEBI:17536"/>
    </ligand>
</feature>
<comment type="similarity">
    <text evidence="2">Belongs to the peptidase M20 family.</text>
</comment>
<keyword evidence="4 7" id="KW-0479">Metal-binding</keyword>
<dbReference type="PANTHER" id="PTHR32494:SF19">
    <property type="entry name" value="ALLANTOATE DEIMINASE-RELATED"/>
    <property type="match status" value="1"/>
</dbReference>
<dbReference type="InterPro" id="IPR001261">
    <property type="entry name" value="ArgE/DapE_CS"/>
</dbReference>
<sequence length="425" mass="44883">MPVTATNSPPRLADLVMTRCDELAACSETPDCLTRRFLTTPMCDVHAHLRGWMEAAGLATRVDDAGNLVGRRESPGASQTLLIGSHLDTVPGGGRYDGVLGVLIGLAVAESLGDGELPFHLDVVGFSEEEGVRYSKPYLGSAAVAGVFQPEWLDRCDETGVPLREAISVFGLDPAKIAAAAYASDEVIGYVEPHLEQGPVLERADVPVGIVSGIVGQSRLRLRFVGEAGHAGTTPMAGRRDALVAAAAFVTGVRNATVSTEGLRATVGQLAVTPGAPNVIAERVDLSLDVRHANDAVRERAVDQIITSGRRIAEAERCRFEIVEKTAQGAVVVDESLTRSLTEAVADAGHEPIRLPSGAGHDAVIMAQRFPVAMLFVRHPGGVSHHPDERVDRDDVGVAIEVLTQFVRRVAGRVASDSAPVSSAR</sequence>
<evidence type="ECO:0000256" key="5">
    <source>
        <dbReference type="ARBA" id="ARBA00022801"/>
    </source>
</evidence>
<dbReference type="SUPFAM" id="SSF55031">
    <property type="entry name" value="Bacterial exopeptidase dimerisation domain"/>
    <property type="match status" value="1"/>
</dbReference>
<evidence type="ECO:0000256" key="1">
    <source>
        <dbReference type="ARBA" id="ARBA00001936"/>
    </source>
</evidence>
<feature type="binding site" evidence="7">
    <location>
        <position position="194"/>
    </location>
    <ligand>
        <name>Zn(2+)</name>
        <dbReference type="ChEBI" id="CHEBI:29105"/>
        <label>1</label>
    </ligand>
</feature>
<evidence type="ECO:0000256" key="4">
    <source>
        <dbReference type="ARBA" id="ARBA00022723"/>
    </source>
</evidence>
<dbReference type="SUPFAM" id="SSF53187">
    <property type="entry name" value="Zn-dependent exopeptidases"/>
    <property type="match status" value="1"/>
</dbReference>